<evidence type="ECO:0000256" key="1">
    <source>
        <dbReference type="SAM" id="MobiDB-lite"/>
    </source>
</evidence>
<dbReference type="RefSeq" id="WP_055945383.1">
    <property type="nucleotide sequence ID" value="NZ_JAQDCV010000007.1"/>
</dbReference>
<feature type="region of interest" description="Disordered" evidence="1">
    <location>
        <begin position="308"/>
        <end position="393"/>
    </location>
</feature>
<feature type="chain" id="PRO_5043363319" description="Bacterial Ig-like domain (Group 2)" evidence="2">
    <location>
        <begin position="27"/>
        <end position="728"/>
    </location>
</feature>
<feature type="compositionally biased region" description="Polar residues" evidence="1">
    <location>
        <begin position="308"/>
        <end position="323"/>
    </location>
</feature>
<protein>
    <recommendedName>
        <fullName evidence="5">Bacterial Ig-like domain (Group 2)</fullName>
    </recommendedName>
</protein>
<evidence type="ECO:0000313" key="3">
    <source>
        <dbReference type="EMBL" id="KQC85481.1"/>
    </source>
</evidence>
<feature type="signal peptide" evidence="2">
    <location>
        <begin position="1"/>
        <end position="26"/>
    </location>
</feature>
<dbReference type="AlphaFoldDB" id="A0AAW3JUJ8"/>
<proteinExistence type="predicted"/>
<dbReference type="Proteomes" id="UP000050833">
    <property type="component" value="Unassembled WGS sequence"/>
</dbReference>
<sequence length="728" mass="76850">MRLKKGMRKALSLALSTALIITSANIGSTKSKAAEADDTTHSYVATVKDNKLTSVTLDGKDVTKEQKIFNNGTDDNGKFYVTDKESAKTVHGLGIDFSEVVSSTKGYKTPTITLAGTGDCNQYYYGGSVVTKFNGTDSDTCGSWNYVGDGDSSKVIADAIKDSGSKFLLNIKDEASEDWTNINYTVTVEYYDSSAKPTIDMSNVKDEITIHRGETIKISAPVTKPNSTRTIEFDGWAYDKTYTAIKGVKAWFDDETDEFYISASDDADMNADTPKIYMGTKTDIDGTTYKLSGGKDCTLVVKEALATPTPTAEVSSAPAVSTKPSTAPTNGATTAPTNRATTAPTNGATTAPTNGATTAPTSGATNTPAPVTSNTPAPTSDATPAPTEAPKGNMDKFNVAFNYVADDKWGEQSWGDKSVDVTGDGKYEISYTAQSDTTDIFMMILSTDLYKGSLNKDFKLVPTTVSVGKTDYKVNAKGGWCFSDQEETNAYRYNIVNPYNGPIGSDGVTYVDPAVTSIDGLGTVPVKKGDTIKVSFTVSGMKSSTSAKSKAKVTVSKKTVTVAAGKSTTVSYKALNKAGKAVKASAKTSNKKLATVKVTSSKKIKISVPKKATKGSSAKITLTSAGKKATITVKVANPVKSAKAAKKTVKIKKGKKAKITVKVTAQNKKKATTDKLTAKSSKSKIAKITGKKVSKGKVTVTVKGAKKGTSKLTIKIGKKSVKVTVKVK</sequence>
<comment type="caution">
    <text evidence="3">The sequence shown here is derived from an EMBL/GenBank/DDBJ whole genome shotgun (WGS) entry which is preliminary data.</text>
</comment>
<name>A0AAW3JUJ8_9FIRM</name>
<evidence type="ECO:0008006" key="5">
    <source>
        <dbReference type="Google" id="ProtNLM"/>
    </source>
</evidence>
<evidence type="ECO:0000313" key="4">
    <source>
        <dbReference type="Proteomes" id="UP000050833"/>
    </source>
</evidence>
<evidence type="ECO:0000256" key="2">
    <source>
        <dbReference type="SAM" id="SignalP"/>
    </source>
</evidence>
<gene>
    <name evidence="3" type="ORF">APZ18_12445</name>
</gene>
<reference evidence="3 4" key="1">
    <citation type="submission" date="2015-10" db="EMBL/GenBank/DDBJ databases">
        <title>Butyribacter intestini gen. nov., sp. nov., a butyric acid-producing bacterium of the family Lachnospiraceae isolated from the human faeces.</title>
        <authorList>
            <person name="Zou Y."/>
            <person name="Xue W."/>
            <person name="Luo G."/>
            <person name="Lv M."/>
        </authorList>
    </citation>
    <scope>NUCLEOTIDE SEQUENCE [LARGE SCALE GENOMIC DNA]</scope>
    <source>
        <strain evidence="3 4">TF01-11</strain>
    </source>
</reference>
<feature type="compositionally biased region" description="Low complexity" evidence="1">
    <location>
        <begin position="324"/>
        <end position="390"/>
    </location>
</feature>
<dbReference type="EMBL" id="LLKB01000005">
    <property type="protein sequence ID" value="KQC85481.1"/>
    <property type="molecule type" value="Genomic_DNA"/>
</dbReference>
<organism evidence="3 4">
    <name type="scientific">Butyribacter intestini</name>
    <dbReference type="NCBI Taxonomy" id="1703332"/>
    <lineage>
        <taxon>Bacteria</taxon>
        <taxon>Bacillati</taxon>
        <taxon>Bacillota</taxon>
        <taxon>Clostridia</taxon>
        <taxon>Lachnospirales</taxon>
        <taxon>Lachnospiraceae</taxon>
        <taxon>Butyribacter</taxon>
    </lineage>
</organism>
<accession>A0AAW3JUJ8</accession>
<keyword evidence="2" id="KW-0732">Signal</keyword>
<keyword evidence="4" id="KW-1185">Reference proteome</keyword>